<evidence type="ECO:0000256" key="1">
    <source>
        <dbReference type="SAM" id="MobiDB-lite"/>
    </source>
</evidence>
<dbReference type="Proteomes" id="UP000282892">
    <property type="component" value="Chromosome"/>
</dbReference>
<dbReference type="KEGG" id="nmk:CHR53_25820"/>
<evidence type="ECO:0000256" key="2">
    <source>
        <dbReference type="SAM" id="Phobius"/>
    </source>
</evidence>
<sequence length="74" mass="8463">MRKKGGSKKEKVSICPKTAPQKRPMGQKTQKKEPENCPNSVYVCIWHAFLVLINSLISFLLYNRGKDGERRGEN</sequence>
<keyword evidence="2" id="KW-0472">Membrane</keyword>
<evidence type="ECO:0000313" key="3">
    <source>
        <dbReference type="EMBL" id="AZU64375.1"/>
    </source>
</evidence>
<organism evidence="3 4">
    <name type="scientific">Neobacillus mesonae</name>
    <dbReference type="NCBI Taxonomy" id="1193713"/>
    <lineage>
        <taxon>Bacteria</taxon>
        <taxon>Bacillati</taxon>
        <taxon>Bacillota</taxon>
        <taxon>Bacilli</taxon>
        <taxon>Bacillales</taxon>
        <taxon>Bacillaceae</taxon>
        <taxon>Neobacillus</taxon>
    </lineage>
</organism>
<gene>
    <name evidence="3" type="ORF">CHR53_25820</name>
</gene>
<proteinExistence type="predicted"/>
<protein>
    <submittedName>
        <fullName evidence="3">Uncharacterized protein</fullName>
    </submittedName>
</protein>
<reference evidence="3 4" key="1">
    <citation type="submission" date="2017-07" db="EMBL/GenBank/DDBJ databases">
        <title>The complete genome sequence of Bacillus mesonae strain H20-5, an efficient strain improving plant abiotic stress resistance.</title>
        <authorList>
            <person name="Kim S.Y."/>
            <person name="Song H."/>
            <person name="Sang M.K."/>
            <person name="Weon H.-Y."/>
            <person name="Song J."/>
        </authorList>
    </citation>
    <scope>NUCLEOTIDE SEQUENCE [LARGE SCALE GENOMIC DNA]</scope>
    <source>
        <strain evidence="3 4">H20-5</strain>
    </source>
</reference>
<keyword evidence="4" id="KW-1185">Reference proteome</keyword>
<evidence type="ECO:0000313" key="4">
    <source>
        <dbReference type="Proteomes" id="UP000282892"/>
    </source>
</evidence>
<keyword evidence="2" id="KW-0812">Transmembrane</keyword>
<accession>A0A3Q9QZP1</accession>
<feature type="region of interest" description="Disordered" evidence="1">
    <location>
        <begin position="1"/>
        <end position="35"/>
    </location>
</feature>
<name>A0A3Q9QZP1_9BACI</name>
<keyword evidence="2" id="KW-1133">Transmembrane helix</keyword>
<feature type="transmembrane region" description="Helical" evidence="2">
    <location>
        <begin position="40"/>
        <end position="62"/>
    </location>
</feature>
<dbReference type="EMBL" id="CP022572">
    <property type="protein sequence ID" value="AZU64375.1"/>
    <property type="molecule type" value="Genomic_DNA"/>
</dbReference>
<dbReference type="AlphaFoldDB" id="A0A3Q9QZP1"/>